<keyword evidence="1" id="KW-0812">Transmembrane</keyword>
<feature type="transmembrane region" description="Helical" evidence="1">
    <location>
        <begin position="206"/>
        <end position="227"/>
    </location>
</feature>
<feature type="transmembrane region" description="Helical" evidence="1">
    <location>
        <begin position="12"/>
        <end position="32"/>
    </location>
</feature>
<accession>A0ABT4AQV3</accession>
<keyword evidence="1" id="KW-1133">Transmembrane helix</keyword>
<protein>
    <submittedName>
        <fullName evidence="2">Uncharacterized protein</fullName>
    </submittedName>
</protein>
<feature type="transmembrane region" description="Helical" evidence="1">
    <location>
        <begin position="181"/>
        <end position="200"/>
    </location>
</feature>
<keyword evidence="1" id="KW-0472">Membrane</keyword>
<evidence type="ECO:0000313" key="3">
    <source>
        <dbReference type="Proteomes" id="UP001207654"/>
    </source>
</evidence>
<comment type="caution">
    <text evidence="2">The sequence shown here is derived from an EMBL/GenBank/DDBJ whole genome shotgun (WGS) entry which is preliminary data.</text>
</comment>
<dbReference type="Proteomes" id="UP001207654">
    <property type="component" value="Unassembled WGS sequence"/>
</dbReference>
<sequence length="272" mass="31307">MEKVIQTFEGLIRRSLAPSVTFFFVLALGELIRVKLNGELARDHVERFLKFMTSEPLAKSPAILLTLAILAIIGLSYGLQAVQQVAFDNWLKENFHQPRWLSRLARFKWLGWLETSDSKALVELRNRVVQRINDQEQRFTELSPGLKELKDLKEVSDYILYEIIGGIDPTDTRSFVDSAKAVGIFFVSVIIVLVGNAWVYHHWLSWRGTLLLVGLVIFFYCMGLEAIRTQYRARALRLYVNFLAMPPQRIHRLLSRPDEGKAPSSEEKKKES</sequence>
<gene>
    <name evidence="2" type="ORF">OV287_55330</name>
</gene>
<proteinExistence type="predicted"/>
<feature type="transmembrane region" description="Helical" evidence="1">
    <location>
        <begin position="62"/>
        <end position="82"/>
    </location>
</feature>
<dbReference type="EMBL" id="JAPNKA010000001">
    <property type="protein sequence ID" value="MCY1083646.1"/>
    <property type="molecule type" value="Genomic_DNA"/>
</dbReference>
<reference evidence="2 3" key="1">
    <citation type="submission" date="2022-11" db="EMBL/GenBank/DDBJ databases">
        <title>Minimal conservation of predation-associated metabolite biosynthetic gene clusters underscores biosynthetic potential of Myxococcota including descriptions for ten novel species: Archangium lansinium sp. nov., Myxococcus landrumus sp. nov., Nannocystis bai.</title>
        <authorList>
            <person name="Ahearne A."/>
            <person name="Stevens C."/>
            <person name="Phillips K."/>
        </authorList>
    </citation>
    <scope>NUCLEOTIDE SEQUENCE [LARGE SCALE GENOMIC DNA]</scope>
    <source>
        <strain evidence="2 3">MIWBW</strain>
    </source>
</reference>
<name>A0ABT4AQV3_9BACT</name>
<keyword evidence="3" id="KW-1185">Reference proteome</keyword>
<evidence type="ECO:0000256" key="1">
    <source>
        <dbReference type="SAM" id="Phobius"/>
    </source>
</evidence>
<evidence type="ECO:0000313" key="2">
    <source>
        <dbReference type="EMBL" id="MCY1083646.1"/>
    </source>
</evidence>
<organism evidence="2 3">
    <name type="scientific">Archangium lansingense</name>
    <dbReference type="NCBI Taxonomy" id="2995310"/>
    <lineage>
        <taxon>Bacteria</taxon>
        <taxon>Pseudomonadati</taxon>
        <taxon>Myxococcota</taxon>
        <taxon>Myxococcia</taxon>
        <taxon>Myxococcales</taxon>
        <taxon>Cystobacterineae</taxon>
        <taxon>Archangiaceae</taxon>
        <taxon>Archangium</taxon>
    </lineage>
</organism>
<dbReference type="RefSeq" id="WP_267542170.1">
    <property type="nucleotide sequence ID" value="NZ_JAPNKA010000001.1"/>
</dbReference>